<dbReference type="Gene3D" id="2.60.120.620">
    <property type="entry name" value="q2cbj1_9rhob like domain"/>
    <property type="match status" value="1"/>
</dbReference>
<feature type="region of interest" description="Disordered" evidence="1">
    <location>
        <begin position="446"/>
        <end position="762"/>
    </location>
</feature>
<sequence length="762" mass="78772">MARHRPWANLPDPKAPCANPDLTRTLDNLADPAYWAQLCPELTVSGKLGSKAAKIKKPASELVKDAREQVLSEGVVQLHPSDLQWGVDVHVLARSMVALMQAGWPASFLIMYDEVWALVQQASSLMAGATGGNACNMDVLCWYVDPNAGAAGFSPHRDRQPDNSPATFRPDGTAMYSTCWVPLTDACPENSCLYVVPRWADPGYFAGDDDDGPDPLAVALAGKEDYQAIRALPAEAGSALIFTHRIIHWGSRGRKGFHTPRLAVSWGCADDAYEPPYFARSHLPYPPMALRAALACGQMLIYHERFDMTKRQLSLYYKYFVRHGAEFDAGYREKCKAEFVAASRELVDGVPAAGGGMGGGMKMGGMGGGMKMGGGGMAAAQAAAAAANGSAAAKAAAPEKDRKKQKAVAAAPAAEKADEVLAVAGRAAKKAKREAETASEAAAAAAATDGGAKGAGKKKAGAGPAATEAAAAVPAGKKGKADKAAAAAALKAAAAAAAEEPAKSKVKTKTAAAAAATGVTANGSKAAAAGKKDVKKKGGKEEVAAVEALTSNKSAGAGAGGKKGKAAPPPEPSSSDEEEDDDEDGLGFRLGDDSDDNNDDSDVGDSDDELMEDALEAMLDAELAGKDLGRDDFDELDSEDGEEEEGDEDGSDEEEGGDDEDEEDEDALGWKEFLAGGGKARSGSGCGRDGRGNNGAGGGGGSSDGDGNNSDDELMEDALEAMLDAELAGKDLGRDDFDDFEEESEEGGEEEDDDEDEGDSNE</sequence>
<dbReference type="InterPro" id="IPR008775">
    <property type="entry name" value="Phytyl_CoA_dOase-like"/>
</dbReference>
<evidence type="ECO:0000313" key="3">
    <source>
        <dbReference type="Proteomes" id="UP000613740"/>
    </source>
</evidence>
<comment type="caution">
    <text evidence="2">The sequence shown here is derived from an EMBL/GenBank/DDBJ whole genome shotgun (WGS) entry which is preliminary data.</text>
</comment>
<keyword evidence="3" id="KW-1185">Reference proteome</keyword>
<feature type="compositionally biased region" description="Low complexity" evidence="1">
    <location>
        <begin position="509"/>
        <end position="529"/>
    </location>
</feature>
<gene>
    <name evidence="2" type="ORF">HYH02_010413</name>
</gene>
<proteinExistence type="predicted"/>
<evidence type="ECO:0000256" key="1">
    <source>
        <dbReference type="SAM" id="MobiDB-lite"/>
    </source>
</evidence>
<feature type="compositionally biased region" description="Acidic residues" evidence="1">
    <location>
        <begin position="736"/>
        <end position="762"/>
    </location>
</feature>
<dbReference type="SUPFAM" id="SSF51197">
    <property type="entry name" value="Clavaminate synthase-like"/>
    <property type="match status" value="1"/>
</dbReference>
<reference evidence="2" key="1">
    <citation type="journal article" date="2020" name="bioRxiv">
        <title>Comparative genomics of Chlamydomonas.</title>
        <authorList>
            <person name="Craig R.J."/>
            <person name="Hasan A.R."/>
            <person name="Ness R.W."/>
            <person name="Keightley P.D."/>
        </authorList>
    </citation>
    <scope>NUCLEOTIDE SEQUENCE</scope>
    <source>
        <strain evidence="2">CCAP 11/173</strain>
    </source>
</reference>
<feature type="compositionally biased region" description="Acidic residues" evidence="1">
    <location>
        <begin position="574"/>
        <end position="585"/>
    </location>
</feature>
<dbReference type="Pfam" id="PF05721">
    <property type="entry name" value="PhyH"/>
    <property type="match status" value="1"/>
</dbReference>
<name>A0A835TKI8_9CHLO</name>
<dbReference type="Proteomes" id="UP000613740">
    <property type="component" value="Unassembled WGS sequence"/>
</dbReference>
<accession>A0A835TKI8</accession>
<feature type="compositionally biased region" description="Low complexity" evidence="1">
    <location>
        <begin position="484"/>
        <end position="499"/>
    </location>
</feature>
<organism evidence="2 3">
    <name type="scientific">Chlamydomonas schloesseri</name>
    <dbReference type="NCBI Taxonomy" id="2026947"/>
    <lineage>
        <taxon>Eukaryota</taxon>
        <taxon>Viridiplantae</taxon>
        <taxon>Chlorophyta</taxon>
        <taxon>core chlorophytes</taxon>
        <taxon>Chlorophyceae</taxon>
        <taxon>CS clade</taxon>
        <taxon>Chlamydomonadales</taxon>
        <taxon>Chlamydomonadaceae</taxon>
        <taxon>Chlamydomonas</taxon>
    </lineage>
</organism>
<evidence type="ECO:0000313" key="2">
    <source>
        <dbReference type="EMBL" id="KAG2440535.1"/>
    </source>
</evidence>
<feature type="compositionally biased region" description="Acidic residues" evidence="1">
    <location>
        <begin position="593"/>
        <end position="615"/>
    </location>
</feature>
<dbReference type="OrthoDB" id="45168at2759"/>
<feature type="compositionally biased region" description="Gly residues" evidence="1">
    <location>
        <begin position="675"/>
        <end position="704"/>
    </location>
</feature>
<feature type="compositionally biased region" description="Low complexity" evidence="1">
    <location>
        <begin position="545"/>
        <end position="556"/>
    </location>
</feature>
<dbReference type="AlphaFoldDB" id="A0A835TKI8"/>
<feature type="compositionally biased region" description="Low complexity" evidence="1">
    <location>
        <begin position="461"/>
        <end position="476"/>
    </location>
</feature>
<feature type="compositionally biased region" description="Acidic residues" evidence="1">
    <location>
        <begin position="709"/>
        <end position="719"/>
    </location>
</feature>
<dbReference type="EMBL" id="JAEHOD010000038">
    <property type="protein sequence ID" value="KAG2440535.1"/>
    <property type="molecule type" value="Genomic_DNA"/>
</dbReference>
<protein>
    <submittedName>
        <fullName evidence="2">Uncharacterized protein</fullName>
    </submittedName>
</protein>
<feature type="compositionally biased region" description="Acidic residues" evidence="1">
    <location>
        <begin position="632"/>
        <end position="667"/>
    </location>
</feature>